<reference evidence="5" key="1">
    <citation type="submission" date="2013-08" db="EMBL/GenBank/DDBJ databases">
        <authorList>
            <person name="Mendez C."/>
            <person name="Richter M."/>
            <person name="Ferrer M."/>
            <person name="Sanchez J."/>
        </authorList>
    </citation>
    <scope>NUCLEOTIDE SEQUENCE</scope>
</reference>
<comment type="similarity">
    <text evidence="1">Belongs to the tRNA pseudouridine synthase TruA family.</text>
</comment>
<gene>
    <name evidence="5" type="ORF">B1B_14615</name>
</gene>
<dbReference type="GO" id="GO:0031119">
    <property type="term" value="P:tRNA pseudouridine synthesis"/>
    <property type="evidence" value="ECO:0007669"/>
    <property type="project" value="TreeGrafter"/>
</dbReference>
<dbReference type="PANTHER" id="PTHR11142">
    <property type="entry name" value="PSEUDOURIDYLATE SYNTHASE"/>
    <property type="match status" value="1"/>
</dbReference>
<accession>T0Z8F2</accession>
<evidence type="ECO:0000256" key="3">
    <source>
        <dbReference type="ARBA" id="ARBA00023235"/>
    </source>
</evidence>
<dbReference type="EMBL" id="AUZY01009700">
    <property type="protein sequence ID" value="EQD41288.1"/>
    <property type="molecule type" value="Genomic_DNA"/>
</dbReference>
<sequence length="277" mass="31059">MEAPALPRWAFRVGYLADGFRGYARQPGLPTVEGLLREGLASRGILTEPTGRFQTASRTDRGVHALGNVIAFSTRLAGPAVARTLNTLDPRVFCWGFAPVPPGFCPRSARGRWYRYFEPEARTALESYRQGAALFVGDHDFSSFGRRDDPPREARRVLQELTVNPRGEFLILDFRAPSFLWGQVRKTVSALRQFADGRLSSRALQEALRGDRRLSLPLAEAEGLVLLEVDLGVPFRSLDRPPVLPLRFWEEASRSARLRSTLLGEFRERVLPGRSDP</sequence>
<dbReference type="SUPFAM" id="SSF55120">
    <property type="entry name" value="Pseudouridine synthase"/>
    <property type="match status" value="1"/>
</dbReference>
<comment type="caution">
    <text evidence="5">The sequence shown here is derived from an EMBL/GenBank/DDBJ whole genome shotgun (WGS) entry which is preliminary data.</text>
</comment>
<reference evidence="5" key="2">
    <citation type="journal article" date="2014" name="ISME J.">
        <title>Microbial stratification in low pH oxic and suboxic macroscopic growths along an acid mine drainage.</title>
        <authorList>
            <person name="Mendez-Garcia C."/>
            <person name="Mesa V."/>
            <person name="Sprenger R.R."/>
            <person name="Richter M."/>
            <person name="Diez M.S."/>
            <person name="Solano J."/>
            <person name="Bargiela R."/>
            <person name="Golyshina O.V."/>
            <person name="Manteca A."/>
            <person name="Ramos J.L."/>
            <person name="Gallego J.R."/>
            <person name="Llorente I."/>
            <person name="Martins Dos Santos V.A."/>
            <person name="Jensen O.N."/>
            <person name="Pelaez A.I."/>
            <person name="Sanchez J."/>
            <person name="Ferrer M."/>
        </authorList>
    </citation>
    <scope>NUCLEOTIDE SEQUENCE</scope>
</reference>
<dbReference type="Gene3D" id="3.30.70.580">
    <property type="entry name" value="Pseudouridine synthase I, catalytic domain, N-terminal subdomain"/>
    <property type="match status" value="1"/>
</dbReference>
<evidence type="ECO:0000256" key="1">
    <source>
        <dbReference type="ARBA" id="ARBA00009375"/>
    </source>
</evidence>
<dbReference type="HAMAP" id="MF_00171">
    <property type="entry name" value="TruA"/>
    <property type="match status" value="1"/>
</dbReference>
<feature type="domain" description="Pseudouridine synthase I TruA alpha/beta" evidence="4">
    <location>
        <begin position="132"/>
        <end position="229"/>
    </location>
</feature>
<organism evidence="5">
    <name type="scientific">mine drainage metagenome</name>
    <dbReference type="NCBI Taxonomy" id="410659"/>
    <lineage>
        <taxon>unclassified sequences</taxon>
        <taxon>metagenomes</taxon>
        <taxon>ecological metagenomes</taxon>
    </lineage>
</organism>
<dbReference type="PIRSF" id="PIRSF001430">
    <property type="entry name" value="tRNA_psdUrid_synth"/>
    <property type="match status" value="1"/>
</dbReference>
<keyword evidence="2" id="KW-0819">tRNA processing</keyword>
<evidence type="ECO:0000313" key="5">
    <source>
        <dbReference type="EMBL" id="EQD41288.1"/>
    </source>
</evidence>
<dbReference type="InterPro" id="IPR001406">
    <property type="entry name" value="PsdUridine_synth_TruA"/>
</dbReference>
<name>T0Z8F2_9ZZZZ</name>
<dbReference type="Pfam" id="PF01416">
    <property type="entry name" value="PseudoU_synth_1"/>
    <property type="match status" value="1"/>
</dbReference>
<dbReference type="PANTHER" id="PTHR11142:SF0">
    <property type="entry name" value="TRNA PSEUDOURIDINE SYNTHASE-LIKE 1"/>
    <property type="match status" value="1"/>
</dbReference>
<evidence type="ECO:0000259" key="4">
    <source>
        <dbReference type="Pfam" id="PF01416"/>
    </source>
</evidence>
<dbReference type="GO" id="GO:0003723">
    <property type="term" value="F:RNA binding"/>
    <property type="evidence" value="ECO:0007669"/>
    <property type="project" value="InterPro"/>
</dbReference>
<dbReference type="InterPro" id="IPR020103">
    <property type="entry name" value="PsdUridine_synth_cat_dom_sf"/>
</dbReference>
<dbReference type="InterPro" id="IPR020095">
    <property type="entry name" value="PsdUridine_synth_TruA_C"/>
</dbReference>
<proteinExistence type="inferred from homology"/>
<dbReference type="InterPro" id="IPR020094">
    <property type="entry name" value="TruA/RsuA/RluB/E/F_N"/>
</dbReference>
<protein>
    <submittedName>
        <fullName evidence="5">tRNA pseudouridine synthase</fullName>
    </submittedName>
</protein>
<dbReference type="Gene3D" id="3.30.70.660">
    <property type="entry name" value="Pseudouridine synthase I, catalytic domain, C-terminal subdomain"/>
    <property type="match status" value="1"/>
</dbReference>
<evidence type="ECO:0000256" key="2">
    <source>
        <dbReference type="ARBA" id="ARBA00022694"/>
    </source>
</evidence>
<dbReference type="GO" id="GO:0009982">
    <property type="term" value="F:pseudouridine synthase activity"/>
    <property type="evidence" value="ECO:0007669"/>
    <property type="project" value="InterPro"/>
</dbReference>
<keyword evidence="3" id="KW-0413">Isomerase</keyword>
<dbReference type="InterPro" id="IPR020097">
    <property type="entry name" value="PsdUridine_synth_TruA_a/b_dom"/>
</dbReference>
<dbReference type="AlphaFoldDB" id="T0Z8F2"/>